<proteinExistence type="predicted"/>
<dbReference type="Pfam" id="PF05869">
    <property type="entry name" value="Dam"/>
    <property type="match status" value="1"/>
</dbReference>
<dbReference type="AlphaFoldDB" id="A0A7L9QC50"/>
<organism evidence="1">
    <name type="scientific">uncultured organism</name>
    <dbReference type="NCBI Taxonomy" id="155900"/>
    <lineage>
        <taxon>unclassified sequences</taxon>
        <taxon>environmental samples</taxon>
    </lineage>
</organism>
<dbReference type="GO" id="GO:0003677">
    <property type="term" value="F:DNA binding"/>
    <property type="evidence" value="ECO:0007669"/>
    <property type="project" value="InterPro"/>
</dbReference>
<reference evidence="1" key="1">
    <citation type="submission" date="2020-09" db="EMBL/GenBank/DDBJ databases">
        <title>A new high-throughput screening method to detect antimicrobial volatiles from metagenomic clone libraries.</title>
        <authorList>
            <person name="Stocker F."/>
            <person name="Obermeier M."/>
            <person name="Resch K."/>
            <person name="Berg G."/>
            <person name="Mueller Bogota C.A."/>
        </authorList>
    </citation>
    <scope>NUCLEOTIDE SEQUENCE</scope>
</reference>
<dbReference type="GO" id="GO:0009307">
    <property type="term" value="P:DNA restriction-modification system"/>
    <property type="evidence" value="ECO:0007669"/>
    <property type="project" value="InterPro"/>
</dbReference>
<evidence type="ECO:0000313" key="1">
    <source>
        <dbReference type="EMBL" id="QOL00348.1"/>
    </source>
</evidence>
<dbReference type="NCBIfam" id="TIGR01712">
    <property type="entry name" value="phage_N6A_met"/>
    <property type="match status" value="1"/>
</dbReference>
<evidence type="ECO:0008006" key="2">
    <source>
        <dbReference type="Google" id="ProtNLM"/>
    </source>
</evidence>
<accession>A0A7L9QC50</accession>
<protein>
    <recommendedName>
        <fullName evidence="2">DNA N-6-adenine-methyltransferase (Dam)</fullName>
    </recommendedName>
</protein>
<dbReference type="GO" id="GO:0009007">
    <property type="term" value="F:site-specific DNA-methyltransferase (adenine-specific) activity"/>
    <property type="evidence" value="ECO:0007669"/>
    <property type="project" value="InterPro"/>
</dbReference>
<sequence>MGTVNAGLFASTTDEWHTPQDLFDTLDNEFGFTVDVCASPENTKCASYYTREDDGLEQDWRGAVWMNPPYGRELGLWVRKAYLSTLDGVTAVCLIPARTDTAYWHDYVMRAAEIRLIRGRLSFGGPYDGIAHNAPFPSAVVVFRPGDHRPTVSSIGRNGGTS</sequence>
<dbReference type="EMBL" id="MW000467">
    <property type="protein sequence ID" value="QOL00348.1"/>
    <property type="molecule type" value="Genomic_DNA"/>
</dbReference>
<name>A0A7L9QC50_9ZZZZ</name>
<dbReference type="InterPro" id="IPR008593">
    <property type="entry name" value="Dam_MeTrfase"/>
</dbReference>